<organism evidence="1 2">
    <name type="scientific">Halobacteriovorax marinus (strain ATCC BAA-682 / DSM 15412 / SJ)</name>
    <name type="common">Bacteriovorax marinus</name>
    <dbReference type="NCBI Taxonomy" id="862908"/>
    <lineage>
        <taxon>Bacteria</taxon>
        <taxon>Pseudomonadati</taxon>
        <taxon>Bdellovibrionota</taxon>
        <taxon>Bacteriovoracia</taxon>
        <taxon>Bacteriovoracales</taxon>
        <taxon>Halobacteriovoraceae</taxon>
        <taxon>Halobacteriovorax</taxon>
    </lineage>
</organism>
<dbReference type="EMBL" id="FQ312005">
    <property type="protein sequence ID" value="CBW27335.1"/>
    <property type="molecule type" value="Genomic_DNA"/>
</dbReference>
<dbReference type="PATRIC" id="fig|862908.3.peg.2431"/>
<dbReference type="HOGENOM" id="CLU_1710726_0_0_7"/>
<dbReference type="KEGG" id="bmx:BMS_2545"/>
<dbReference type="RefSeq" id="WP_014245111.1">
    <property type="nucleotide sequence ID" value="NC_016620.1"/>
</dbReference>
<accession>E1X5L4</accession>
<reference evidence="2" key="1">
    <citation type="journal article" date="2013" name="ISME J.">
        <title>A small predatory core genome in the divergent marine Bacteriovorax marinus SJ and the terrestrial Bdellovibrio bacteriovorus.</title>
        <authorList>
            <person name="Crossman L.C."/>
            <person name="Chen H."/>
            <person name="Cerdeno-Tarraga A.M."/>
            <person name="Brooks K."/>
            <person name="Quail M.A."/>
            <person name="Pineiro S.A."/>
            <person name="Hobley L."/>
            <person name="Sockett R.E."/>
            <person name="Bentley S.D."/>
            <person name="Parkhill J."/>
            <person name="Williams H.N."/>
            <person name="Stine O.C."/>
        </authorList>
    </citation>
    <scope>NUCLEOTIDE SEQUENCE [LARGE SCALE GENOMIC DNA]</scope>
    <source>
        <strain evidence="2">ATCC BAA-682 / DSM 15412 / SJ</strain>
    </source>
</reference>
<evidence type="ECO:0000313" key="2">
    <source>
        <dbReference type="Proteomes" id="UP000008963"/>
    </source>
</evidence>
<dbReference type="AlphaFoldDB" id="E1X5L4"/>
<dbReference type="Proteomes" id="UP000008963">
    <property type="component" value="Chromosome"/>
</dbReference>
<proteinExistence type="predicted"/>
<name>E1X5L4_HALMS</name>
<gene>
    <name evidence="1" type="ordered locus">BMS_2545</name>
</gene>
<sequence length="153" mass="17905">MSLKENGISSPLELFKESTKRKNQSDKKKLCIQFLVIFILSHFARTLLQTPEVVIKSEEVISKRDGYTRLEIKAYSIIPNDQKLANLIHTTSATEIQGVHILQRTIHEEGQFTVLLDIPTKYYSTFVMKPNNWKLIPFREIPLKRRKNFEIIF</sequence>
<protein>
    <submittedName>
        <fullName evidence="1">Uncharacterized protein</fullName>
    </submittedName>
</protein>
<dbReference type="OrthoDB" id="10017651at2"/>
<keyword evidence="2" id="KW-1185">Reference proteome</keyword>
<dbReference type="STRING" id="862908.BMS_2545"/>
<evidence type="ECO:0000313" key="1">
    <source>
        <dbReference type="EMBL" id="CBW27335.1"/>
    </source>
</evidence>